<dbReference type="Gene3D" id="2.120.10.70">
    <property type="entry name" value="Fucose-specific lectin"/>
    <property type="match status" value="1"/>
</dbReference>
<feature type="transmembrane region" description="Helical" evidence="2">
    <location>
        <begin position="94"/>
        <end position="120"/>
    </location>
</feature>
<dbReference type="EMBL" id="CAJPDS010000066">
    <property type="protein sequence ID" value="CAF9933102.1"/>
    <property type="molecule type" value="Genomic_DNA"/>
</dbReference>
<feature type="region of interest" description="Disordered" evidence="1">
    <location>
        <begin position="40"/>
        <end position="89"/>
    </location>
</feature>
<organism evidence="3 4">
    <name type="scientific">Heterodermia speciosa</name>
    <dbReference type="NCBI Taxonomy" id="116794"/>
    <lineage>
        <taxon>Eukaryota</taxon>
        <taxon>Fungi</taxon>
        <taxon>Dikarya</taxon>
        <taxon>Ascomycota</taxon>
        <taxon>Pezizomycotina</taxon>
        <taxon>Lecanoromycetes</taxon>
        <taxon>OSLEUM clade</taxon>
        <taxon>Lecanoromycetidae</taxon>
        <taxon>Caliciales</taxon>
        <taxon>Physciaceae</taxon>
        <taxon>Heterodermia</taxon>
    </lineage>
</organism>
<sequence>MTESVGLPPVAISPQHSTLELAKHDATTAAPERDHAIVAPENDRQLDAPQMAPVPGSEVFYGDNPPEALDVVEDRSPTVSNGSASSPSRPLSPFTIIVVTAMIVTVLVGVAVGVGVGVGLRKQKSGSSSFRVVASTVTRTASGSSGPTSTPLLTNRRILDDTSIAAQLLATGDRRLFFQDLSGVIRHAFYSFSSKEWSTDIDFVVASDAKNYTPITVLSDDLDIVNHPFGSPTVFYILANNSLAWKTYRNEDWYGSTDPSYAEYFAYMGNYIAAKDSRYLSVGAGDNMTWLLYEPTDGGVAFLNGSFLVLPDITFPHFSSPFTVYSNDFIIALFAGKHANGSYSEELLLTEMGTDGLLTETVALNSSDSVQHSDLLIMDLSLFLSPVNAIAGLGTGGYYGFWVDGKTFTSFPESDVSKGRFGFATWTTLPSSPFPFTRMAGLSDNNASSMSIYHQLNASAIMEDQWDYSLGGWKSNAITISMV</sequence>
<keyword evidence="2" id="KW-0472">Membrane</keyword>
<keyword evidence="4" id="KW-1185">Reference proteome</keyword>
<keyword evidence="2" id="KW-1133">Transmembrane helix</keyword>
<accession>A0A8H3FY10</accession>
<proteinExistence type="predicted"/>
<dbReference type="Proteomes" id="UP000664521">
    <property type="component" value="Unassembled WGS sequence"/>
</dbReference>
<dbReference type="OrthoDB" id="5429992at2759"/>
<comment type="caution">
    <text evidence="3">The sequence shown here is derived from an EMBL/GenBank/DDBJ whole genome shotgun (WGS) entry which is preliminary data.</text>
</comment>
<protein>
    <submittedName>
        <fullName evidence="3">Uncharacterized protein</fullName>
    </submittedName>
</protein>
<feature type="compositionally biased region" description="Polar residues" evidence="1">
    <location>
        <begin position="77"/>
        <end position="89"/>
    </location>
</feature>
<reference evidence="3" key="1">
    <citation type="submission" date="2021-03" db="EMBL/GenBank/DDBJ databases">
        <authorList>
            <person name="Tagirdzhanova G."/>
        </authorList>
    </citation>
    <scope>NUCLEOTIDE SEQUENCE</scope>
</reference>
<name>A0A8H3FY10_9LECA</name>
<evidence type="ECO:0000256" key="2">
    <source>
        <dbReference type="SAM" id="Phobius"/>
    </source>
</evidence>
<evidence type="ECO:0000313" key="3">
    <source>
        <dbReference type="EMBL" id="CAF9933102.1"/>
    </source>
</evidence>
<evidence type="ECO:0000313" key="4">
    <source>
        <dbReference type="Proteomes" id="UP000664521"/>
    </source>
</evidence>
<evidence type="ECO:0000256" key="1">
    <source>
        <dbReference type="SAM" id="MobiDB-lite"/>
    </source>
</evidence>
<gene>
    <name evidence="3" type="ORF">HETSPECPRED_008533</name>
</gene>
<dbReference type="AlphaFoldDB" id="A0A8H3FY10"/>
<keyword evidence="2" id="KW-0812">Transmembrane</keyword>